<reference evidence="2 3" key="1">
    <citation type="journal article" date="2017" name="Elife">
        <title>Extensive horizontal gene transfer in cheese-associated bacteria.</title>
        <authorList>
            <person name="Bonham K.S."/>
            <person name="Wolfe B.E."/>
            <person name="Dutton R.J."/>
        </authorList>
    </citation>
    <scope>NUCLEOTIDE SEQUENCE [LARGE SCALE GENOMIC DNA]</scope>
    <source>
        <strain evidence="2 3">962_8</strain>
    </source>
</reference>
<dbReference type="GO" id="GO:0003677">
    <property type="term" value="F:DNA binding"/>
    <property type="evidence" value="ECO:0007669"/>
    <property type="project" value="InterPro"/>
</dbReference>
<feature type="domain" description="HTH cro/C1-type" evidence="1">
    <location>
        <begin position="50"/>
        <end position="104"/>
    </location>
</feature>
<proteinExistence type="predicted"/>
<dbReference type="Gene3D" id="1.10.260.40">
    <property type="entry name" value="lambda repressor-like DNA-binding domains"/>
    <property type="match status" value="1"/>
</dbReference>
<sequence>MSSSCPRPHCRLIRTGLSWTYRTVDPSLPAGDCRFVYEKTRLNRTFGKNLREHRESLGYSQEGYALFIDLDRAHYARLERADKNISLSKISALSERLGVSPYWLLRDRDDVPE</sequence>
<organism evidence="2 3">
    <name type="scientific">Brevibacterium aurantiacum</name>
    <dbReference type="NCBI Taxonomy" id="273384"/>
    <lineage>
        <taxon>Bacteria</taxon>
        <taxon>Bacillati</taxon>
        <taxon>Actinomycetota</taxon>
        <taxon>Actinomycetes</taxon>
        <taxon>Micrococcales</taxon>
        <taxon>Brevibacteriaceae</taxon>
        <taxon>Brevibacterium</taxon>
    </lineage>
</organism>
<dbReference type="CDD" id="cd00093">
    <property type="entry name" value="HTH_XRE"/>
    <property type="match status" value="1"/>
</dbReference>
<gene>
    <name evidence="2" type="ORF">CIK65_19045</name>
</gene>
<dbReference type="Proteomes" id="UP000218620">
    <property type="component" value="Unassembled WGS sequence"/>
</dbReference>
<dbReference type="InterPro" id="IPR010982">
    <property type="entry name" value="Lambda_DNA-bd_dom_sf"/>
</dbReference>
<dbReference type="SUPFAM" id="SSF47413">
    <property type="entry name" value="lambda repressor-like DNA-binding domains"/>
    <property type="match status" value="1"/>
</dbReference>
<dbReference type="Pfam" id="PF01381">
    <property type="entry name" value="HTH_3"/>
    <property type="match status" value="1"/>
</dbReference>
<dbReference type="AlphaFoldDB" id="A0A2A3YPH6"/>
<evidence type="ECO:0000313" key="2">
    <source>
        <dbReference type="EMBL" id="PCC41178.1"/>
    </source>
</evidence>
<protein>
    <recommendedName>
        <fullName evidence="1">HTH cro/C1-type domain-containing protein</fullName>
    </recommendedName>
</protein>
<evidence type="ECO:0000313" key="3">
    <source>
        <dbReference type="Proteomes" id="UP000218620"/>
    </source>
</evidence>
<evidence type="ECO:0000259" key="1">
    <source>
        <dbReference type="PROSITE" id="PS50943"/>
    </source>
</evidence>
<dbReference type="PROSITE" id="PS50943">
    <property type="entry name" value="HTH_CROC1"/>
    <property type="match status" value="1"/>
</dbReference>
<dbReference type="SMART" id="SM00530">
    <property type="entry name" value="HTH_XRE"/>
    <property type="match status" value="1"/>
</dbReference>
<dbReference type="InterPro" id="IPR001387">
    <property type="entry name" value="Cro/C1-type_HTH"/>
</dbReference>
<name>A0A2A3YPH6_BREAU</name>
<dbReference type="EMBL" id="NRGQ01000059">
    <property type="protein sequence ID" value="PCC41178.1"/>
    <property type="molecule type" value="Genomic_DNA"/>
</dbReference>
<comment type="caution">
    <text evidence="2">The sequence shown here is derived from an EMBL/GenBank/DDBJ whole genome shotgun (WGS) entry which is preliminary data.</text>
</comment>
<accession>A0A2A3YPH6</accession>